<dbReference type="GO" id="GO:0046872">
    <property type="term" value="F:metal ion binding"/>
    <property type="evidence" value="ECO:0007669"/>
    <property type="project" value="UniProtKB-KW"/>
</dbReference>
<evidence type="ECO:0000256" key="2">
    <source>
        <dbReference type="ARBA" id="ARBA00008770"/>
    </source>
</evidence>
<keyword evidence="6" id="KW-1185">Reference proteome</keyword>
<accession>A0A2U2B557</accession>
<dbReference type="GO" id="GO:0004805">
    <property type="term" value="F:trehalose-phosphatase activity"/>
    <property type="evidence" value="ECO:0007669"/>
    <property type="project" value="UniProtKB-EC"/>
</dbReference>
<comment type="function">
    <text evidence="4">Removes the phosphate from trehalose 6-phosphate to produce free trehalose.</text>
</comment>
<dbReference type="EC" id="3.1.3.12" evidence="4"/>
<dbReference type="NCBIfam" id="TIGR00685">
    <property type="entry name" value="T6PP"/>
    <property type="match status" value="1"/>
</dbReference>
<dbReference type="UniPathway" id="UPA00299"/>
<gene>
    <name evidence="5" type="primary">otsB</name>
    <name evidence="5" type="ORF">DDZ16_16830</name>
</gene>
<evidence type="ECO:0000256" key="4">
    <source>
        <dbReference type="RuleBase" id="RU361117"/>
    </source>
</evidence>
<dbReference type="InterPro" id="IPR006379">
    <property type="entry name" value="HAD-SF_hydro_IIB"/>
</dbReference>
<evidence type="ECO:0000313" key="5">
    <source>
        <dbReference type="EMBL" id="PWD98211.1"/>
    </source>
</evidence>
<dbReference type="InterPro" id="IPR044651">
    <property type="entry name" value="OTSB-like"/>
</dbReference>
<comment type="cofactor">
    <cofactor evidence="4">
        <name>Mg(2+)</name>
        <dbReference type="ChEBI" id="CHEBI:18420"/>
    </cofactor>
</comment>
<proteinExistence type="inferred from homology"/>
<dbReference type="InterPro" id="IPR023214">
    <property type="entry name" value="HAD_sf"/>
</dbReference>
<dbReference type="EMBL" id="QEWP01000018">
    <property type="protein sequence ID" value="PWD98211.1"/>
    <property type="molecule type" value="Genomic_DNA"/>
</dbReference>
<organism evidence="5 6">
    <name type="scientific">Marinilabilia rubra</name>
    <dbReference type="NCBI Taxonomy" id="2162893"/>
    <lineage>
        <taxon>Bacteria</taxon>
        <taxon>Pseudomonadati</taxon>
        <taxon>Bacteroidota</taxon>
        <taxon>Bacteroidia</taxon>
        <taxon>Marinilabiliales</taxon>
        <taxon>Marinilabiliaceae</taxon>
        <taxon>Marinilabilia</taxon>
    </lineage>
</organism>
<dbReference type="NCBIfam" id="TIGR01484">
    <property type="entry name" value="HAD-SF-IIB"/>
    <property type="match status" value="1"/>
</dbReference>
<evidence type="ECO:0000313" key="6">
    <source>
        <dbReference type="Proteomes" id="UP000244956"/>
    </source>
</evidence>
<keyword evidence="3 4" id="KW-0378">Hydrolase</keyword>
<keyword evidence="4" id="KW-0479">Metal-binding</keyword>
<dbReference type="CDD" id="cd01627">
    <property type="entry name" value="HAD_TPP"/>
    <property type="match status" value="1"/>
</dbReference>
<comment type="caution">
    <text evidence="5">The sequence shown here is derived from an EMBL/GenBank/DDBJ whole genome shotgun (WGS) entry which is preliminary data.</text>
</comment>
<dbReference type="InterPro" id="IPR036412">
    <property type="entry name" value="HAD-like_sf"/>
</dbReference>
<dbReference type="Gene3D" id="3.30.70.1020">
    <property type="entry name" value="Trehalose-6-phosphate phosphatase related protein, domain 2"/>
    <property type="match status" value="1"/>
</dbReference>
<dbReference type="SUPFAM" id="SSF56784">
    <property type="entry name" value="HAD-like"/>
    <property type="match status" value="1"/>
</dbReference>
<evidence type="ECO:0000256" key="3">
    <source>
        <dbReference type="ARBA" id="ARBA00022801"/>
    </source>
</evidence>
<comment type="catalytic activity">
    <reaction evidence="4">
        <text>alpha,alpha-trehalose 6-phosphate + H2O = alpha,alpha-trehalose + phosphate</text>
        <dbReference type="Rhea" id="RHEA:23420"/>
        <dbReference type="ChEBI" id="CHEBI:15377"/>
        <dbReference type="ChEBI" id="CHEBI:16551"/>
        <dbReference type="ChEBI" id="CHEBI:43474"/>
        <dbReference type="ChEBI" id="CHEBI:58429"/>
        <dbReference type="EC" id="3.1.3.12"/>
    </reaction>
</comment>
<name>A0A2U2B557_9BACT</name>
<evidence type="ECO:0000256" key="1">
    <source>
        <dbReference type="ARBA" id="ARBA00005199"/>
    </source>
</evidence>
<dbReference type="InterPro" id="IPR003337">
    <property type="entry name" value="Trehalose_PPase"/>
</dbReference>
<dbReference type="PANTHER" id="PTHR43768:SF3">
    <property type="entry name" value="TREHALOSE 6-PHOSPHATE PHOSPHATASE"/>
    <property type="match status" value="1"/>
</dbReference>
<reference evidence="5 6" key="1">
    <citation type="submission" date="2018-05" db="EMBL/GenBank/DDBJ databases">
        <title>Marinilabilia rubrum sp. nov., isolated from saltern sediment.</title>
        <authorList>
            <person name="Zhang R."/>
        </authorList>
    </citation>
    <scope>NUCLEOTIDE SEQUENCE [LARGE SCALE GENOMIC DNA]</scope>
    <source>
        <strain evidence="5 6">WTE16</strain>
    </source>
</reference>
<sequence length="263" mass="29736">MTESNPKPVFGENSDFFDLLEDKKPALFLDYDGTLTPIVSRPEQAIISQEMKNLLAELAEKYTVAVVTGRDMDDVKKLVGLDNLVYAGSHGFRISGPNGLYQEHEKTAVLLPELAIIEKELMDLQKKYKGVQIDRKRYAIGVHYRNAKDEEINDILADFEEVLDRNPGYKKGTGKKIVEIKPDLDWHKGKAVMWILEKLELNNDESILPIYIGDDDTDEDAFEAFQESGTGIGIMVEHNGKPTRASYTLENVDEVAELFKKLL</sequence>
<comment type="pathway">
    <text evidence="1 4">Glycan biosynthesis; trehalose biosynthesis.</text>
</comment>
<dbReference type="Pfam" id="PF02358">
    <property type="entry name" value="Trehalose_PPase"/>
    <property type="match status" value="1"/>
</dbReference>
<dbReference type="Proteomes" id="UP000244956">
    <property type="component" value="Unassembled WGS sequence"/>
</dbReference>
<dbReference type="Gene3D" id="3.40.50.1000">
    <property type="entry name" value="HAD superfamily/HAD-like"/>
    <property type="match status" value="1"/>
</dbReference>
<dbReference type="AlphaFoldDB" id="A0A2U2B557"/>
<comment type="similarity">
    <text evidence="2 4">Belongs to the trehalose phosphatase family.</text>
</comment>
<dbReference type="OrthoDB" id="9797743at2"/>
<keyword evidence="4" id="KW-0460">Magnesium</keyword>
<dbReference type="GO" id="GO:0005992">
    <property type="term" value="P:trehalose biosynthetic process"/>
    <property type="evidence" value="ECO:0007669"/>
    <property type="project" value="UniProtKB-UniPathway"/>
</dbReference>
<dbReference type="PANTHER" id="PTHR43768">
    <property type="entry name" value="TREHALOSE 6-PHOSPHATE PHOSPHATASE"/>
    <property type="match status" value="1"/>
</dbReference>
<protein>
    <recommendedName>
        <fullName evidence="4">Trehalose 6-phosphate phosphatase</fullName>
        <ecNumber evidence="4">3.1.3.12</ecNumber>
    </recommendedName>
</protein>